<sequence>MNCNEQVLRSGGKQQCGETGNSVIETMRCNPEDLDGCDAERTGSVERRKPVEEVMNQSPQEAWNGKGESTNDHQNPGWYEGNP</sequence>
<reference evidence="2 3" key="1">
    <citation type="submission" date="2021-06" db="EMBL/GenBank/DDBJ databases">
        <authorList>
            <person name="Palmer J.M."/>
        </authorList>
    </citation>
    <scope>NUCLEOTIDE SEQUENCE [LARGE SCALE GENOMIC DNA]</scope>
    <source>
        <strain evidence="3">if_2019</strain>
        <tissue evidence="2">Muscle</tissue>
    </source>
</reference>
<evidence type="ECO:0000313" key="2">
    <source>
        <dbReference type="EMBL" id="MEQ2239590.1"/>
    </source>
</evidence>
<dbReference type="Proteomes" id="UP001482620">
    <property type="component" value="Unassembled WGS sequence"/>
</dbReference>
<feature type="compositionally biased region" description="Basic and acidic residues" evidence="1">
    <location>
        <begin position="38"/>
        <end position="52"/>
    </location>
</feature>
<evidence type="ECO:0000313" key="3">
    <source>
        <dbReference type="Proteomes" id="UP001482620"/>
    </source>
</evidence>
<keyword evidence="3" id="KW-1185">Reference proteome</keyword>
<accession>A0ABV0U326</accession>
<comment type="caution">
    <text evidence="2">The sequence shown here is derived from an EMBL/GenBank/DDBJ whole genome shotgun (WGS) entry which is preliminary data.</text>
</comment>
<dbReference type="EMBL" id="JAHRIQ010058281">
    <property type="protein sequence ID" value="MEQ2239590.1"/>
    <property type="molecule type" value="Genomic_DNA"/>
</dbReference>
<name>A0ABV0U326_9TELE</name>
<gene>
    <name evidence="2" type="ORF">ILYODFUR_005903</name>
</gene>
<feature type="region of interest" description="Disordered" evidence="1">
    <location>
        <begin position="34"/>
        <end position="83"/>
    </location>
</feature>
<evidence type="ECO:0000256" key="1">
    <source>
        <dbReference type="SAM" id="MobiDB-lite"/>
    </source>
</evidence>
<proteinExistence type="predicted"/>
<protein>
    <submittedName>
        <fullName evidence="2">Uncharacterized protein</fullName>
    </submittedName>
</protein>
<organism evidence="2 3">
    <name type="scientific">Ilyodon furcidens</name>
    <name type="common">goldbreast splitfin</name>
    <dbReference type="NCBI Taxonomy" id="33524"/>
    <lineage>
        <taxon>Eukaryota</taxon>
        <taxon>Metazoa</taxon>
        <taxon>Chordata</taxon>
        <taxon>Craniata</taxon>
        <taxon>Vertebrata</taxon>
        <taxon>Euteleostomi</taxon>
        <taxon>Actinopterygii</taxon>
        <taxon>Neopterygii</taxon>
        <taxon>Teleostei</taxon>
        <taxon>Neoteleostei</taxon>
        <taxon>Acanthomorphata</taxon>
        <taxon>Ovalentaria</taxon>
        <taxon>Atherinomorphae</taxon>
        <taxon>Cyprinodontiformes</taxon>
        <taxon>Goodeidae</taxon>
        <taxon>Ilyodon</taxon>
    </lineage>
</organism>